<sequence>MGSSPLDNRPLDIDGERTIGQLVADASREMSTLVRSEIALAKAEVTGGLKIGGKGAGLLGGAAFMGLLGVIFLLHTLAQVLDIWLPASAAYAIVTVLLFLVAAVLGLLGKKALSQAKPKPEKAIAEAGKTIAAVKSAA</sequence>
<reference evidence="2 3" key="1">
    <citation type="journal article" date="2019" name="Int. J. Syst. Evol. Microbiol.">
        <title>The Global Catalogue of Microorganisms (GCM) 10K type strain sequencing project: providing services to taxonomists for standard genome sequencing and annotation.</title>
        <authorList>
            <consortium name="The Broad Institute Genomics Platform"/>
            <consortium name="The Broad Institute Genome Sequencing Center for Infectious Disease"/>
            <person name="Wu L."/>
            <person name="Ma J."/>
        </authorList>
    </citation>
    <scope>NUCLEOTIDE SEQUENCE [LARGE SCALE GENOMIC DNA]</scope>
    <source>
        <strain evidence="2 3">JCM 15591</strain>
    </source>
</reference>
<organism evidence="2 3">
    <name type="scientific">Nostocoides vanveenii</name>
    <dbReference type="NCBI Taxonomy" id="330835"/>
    <lineage>
        <taxon>Bacteria</taxon>
        <taxon>Bacillati</taxon>
        <taxon>Actinomycetota</taxon>
        <taxon>Actinomycetes</taxon>
        <taxon>Micrococcales</taxon>
        <taxon>Intrasporangiaceae</taxon>
        <taxon>Nostocoides</taxon>
    </lineage>
</organism>
<proteinExistence type="predicted"/>
<dbReference type="RefSeq" id="WP_344065589.1">
    <property type="nucleotide sequence ID" value="NZ_BAAAPN010000047.1"/>
</dbReference>
<keyword evidence="1" id="KW-0812">Transmembrane</keyword>
<evidence type="ECO:0000256" key="1">
    <source>
        <dbReference type="SAM" id="Phobius"/>
    </source>
</evidence>
<feature type="transmembrane region" description="Helical" evidence="1">
    <location>
        <begin position="89"/>
        <end position="109"/>
    </location>
</feature>
<dbReference type="Pfam" id="PF07332">
    <property type="entry name" value="Phage_holin_3_6"/>
    <property type="match status" value="1"/>
</dbReference>
<keyword evidence="1" id="KW-0472">Membrane</keyword>
<keyword evidence="1" id="KW-1133">Transmembrane helix</keyword>
<comment type="caution">
    <text evidence="2">The sequence shown here is derived from an EMBL/GenBank/DDBJ whole genome shotgun (WGS) entry which is preliminary data.</text>
</comment>
<evidence type="ECO:0000313" key="2">
    <source>
        <dbReference type="EMBL" id="GAA1760535.1"/>
    </source>
</evidence>
<feature type="transmembrane region" description="Helical" evidence="1">
    <location>
        <begin position="56"/>
        <end position="77"/>
    </location>
</feature>
<dbReference type="Proteomes" id="UP001501475">
    <property type="component" value="Unassembled WGS sequence"/>
</dbReference>
<evidence type="ECO:0008006" key="4">
    <source>
        <dbReference type="Google" id="ProtNLM"/>
    </source>
</evidence>
<gene>
    <name evidence="2" type="ORF">GCM10009810_20060</name>
</gene>
<accession>A0ABN2KMU6</accession>
<protein>
    <recommendedName>
        <fullName evidence="4">Phage holin family protein</fullName>
    </recommendedName>
</protein>
<evidence type="ECO:0000313" key="3">
    <source>
        <dbReference type="Proteomes" id="UP001501475"/>
    </source>
</evidence>
<dbReference type="InterPro" id="IPR009937">
    <property type="entry name" value="Phage_holin_3_6"/>
</dbReference>
<name>A0ABN2KMU6_9MICO</name>
<keyword evidence="3" id="KW-1185">Reference proteome</keyword>
<dbReference type="EMBL" id="BAAAPN010000047">
    <property type="protein sequence ID" value="GAA1760535.1"/>
    <property type="molecule type" value="Genomic_DNA"/>
</dbReference>